<feature type="transmembrane region" description="Helical" evidence="1">
    <location>
        <begin position="131"/>
        <end position="150"/>
    </location>
</feature>
<feature type="transmembrane region" description="Helical" evidence="1">
    <location>
        <begin position="15"/>
        <end position="35"/>
    </location>
</feature>
<dbReference type="Pfam" id="PF03729">
    <property type="entry name" value="DUF308"/>
    <property type="match status" value="2"/>
</dbReference>
<gene>
    <name evidence="2" type="ORF">P8625_13335</name>
</gene>
<proteinExistence type="predicted"/>
<dbReference type="InterPro" id="IPR052712">
    <property type="entry name" value="Acid_resist_chaperone_HdeD"/>
</dbReference>
<organism evidence="2 3">
    <name type="scientific">Tenacibaculum tangerinum</name>
    <dbReference type="NCBI Taxonomy" id="3038772"/>
    <lineage>
        <taxon>Bacteria</taxon>
        <taxon>Pseudomonadati</taxon>
        <taxon>Bacteroidota</taxon>
        <taxon>Flavobacteriia</taxon>
        <taxon>Flavobacteriales</taxon>
        <taxon>Flavobacteriaceae</taxon>
        <taxon>Tenacibaculum</taxon>
    </lineage>
</organism>
<dbReference type="Proteomes" id="UP001232001">
    <property type="component" value="Chromosome"/>
</dbReference>
<dbReference type="EMBL" id="CP122539">
    <property type="protein sequence ID" value="WGH75045.1"/>
    <property type="molecule type" value="Genomic_DNA"/>
</dbReference>
<evidence type="ECO:0000313" key="3">
    <source>
        <dbReference type="Proteomes" id="UP001232001"/>
    </source>
</evidence>
<dbReference type="PANTHER" id="PTHR34989:SF1">
    <property type="entry name" value="PROTEIN HDED"/>
    <property type="match status" value="1"/>
</dbReference>
<evidence type="ECO:0000313" key="2">
    <source>
        <dbReference type="EMBL" id="WGH75045.1"/>
    </source>
</evidence>
<accession>A0ABY8L4I5</accession>
<reference evidence="2 3" key="1">
    <citation type="submission" date="2023-04" db="EMBL/GenBank/DDBJ databases">
        <title>Tenacibaculum tangerinum sp. nov., isolated from sea tidal flat of South Korea.</title>
        <authorList>
            <person name="Lee S.H."/>
            <person name="Kim J.-J."/>
        </authorList>
    </citation>
    <scope>NUCLEOTIDE SEQUENCE [LARGE SCALE GENOMIC DNA]</scope>
    <source>
        <strain evidence="2 3">GRR-S3-23</strain>
    </source>
</reference>
<keyword evidence="1" id="KW-0472">Membrane</keyword>
<name>A0ABY8L4I5_9FLAO</name>
<feature type="transmembrane region" description="Helical" evidence="1">
    <location>
        <begin position="41"/>
        <end position="61"/>
    </location>
</feature>
<dbReference type="RefSeq" id="WP_279650937.1">
    <property type="nucleotide sequence ID" value="NZ_CP122539.1"/>
</dbReference>
<keyword evidence="1" id="KW-1133">Transmembrane helix</keyword>
<feature type="transmembrane region" description="Helical" evidence="1">
    <location>
        <begin position="73"/>
        <end position="92"/>
    </location>
</feature>
<sequence length="190" mass="21128">MESNFLKSVRKSIKYWYLPLIIGILFILTGFYTFVAPQDSYLALAIIFSASFLASGILEIIFAVSNRDELDHWGWNLFAGIVTAIIGFLLLVNPQVTMITLPLYVGFTILIASFTAVGAAMNLKNYGVLDWGNLMVIGVLGILFSFFLIFNPLFAGMTIVVWTGLAFLAIGGFYVYVSIRLKKLKNNLTE</sequence>
<evidence type="ECO:0000256" key="1">
    <source>
        <dbReference type="SAM" id="Phobius"/>
    </source>
</evidence>
<feature type="transmembrane region" description="Helical" evidence="1">
    <location>
        <begin position="98"/>
        <end position="119"/>
    </location>
</feature>
<protein>
    <submittedName>
        <fullName evidence="2">DUF308 domain-containing protein</fullName>
    </submittedName>
</protein>
<keyword evidence="3" id="KW-1185">Reference proteome</keyword>
<dbReference type="PANTHER" id="PTHR34989">
    <property type="entry name" value="PROTEIN HDED"/>
    <property type="match status" value="1"/>
</dbReference>
<keyword evidence="1" id="KW-0812">Transmembrane</keyword>
<dbReference type="InterPro" id="IPR005325">
    <property type="entry name" value="DUF308_memb"/>
</dbReference>
<feature type="transmembrane region" description="Helical" evidence="1">
    <location>
        <begin position="156"/>
        <end position="177"/>
    </location>
</feature>